<dbReference type="InterPro" id="IPR008927">
    <property type="entry name" value="6-PGluconate_DH-like_C_sf"/>
</dbReference>
<evidence type="ECO:0000259" key="6">
    <source>
        <dbReference type="Pfam" id="PF03807"/>
    </source>
</evidence>
<name>A0ABQ6GMF5_9GAMM</name>
<dbReference type="Gene3D" id="3.40.50.720">
    <property type="entry name" value="NAD(P)-binding Rossmann-like Domain"/>
    <property type="match status" value="1"/>
</dbReference>
<keyword evidence="4" id="KW-0028">Amino-acid biosynthesis</keyword>
<dbReference type="HAMAP" id="MF_01925">
    <property type="entry name" value="P5C_reductase"/>
    <property type="match status" value="1"/>
</dbReference>
<comment type="caution">
    <text evidence="8">The sequence shown here is derived from an EMBL/GenBank/DDBJ whole genome shotgun (WGS) entry which is preliminary data.</text>
</comment>
<dbReference type="Pfam" id="PF03807">
    <property type="entry name" value="F420_oxidored"/>
    <property type="match status" value="1"/>
</dbReference>
<comment type="similarity">
    <text evidence="1 4">Belongs to the pyrroline-5-carboxylate reductase family.</text>
</comment>
<dbReference type="SUPFAM" id="SSF48179">
    <property type="entry name" value="6-phosphogluconate dehydrogenase C-terminal domain-like"/>
    <property type="match status" value="1"/>
</dbReference>
<keyword evidence="4" id="KW-0641">Proline biosynthesis</keyword>
<evidence type="ECO:0000256" key="2">
    <source>
        <dbReference type="ARBA" id="ARBA00022857"/>
    </source>
</evidence>
<keyword evidence="9" id="KW-1185">Reference proteome</keyword>
<accession>A0ABQ6GMF5</accession>
<dbReference type="PANTHER" id="PTHR11645">
    <property type="entry name" value="PYRROLINE-5-CARBOXYLATE REDUCTASE"/>
    <property type="match status" value="1"/>
</dbReference>
<keyword evidence="3 4" id="KW-0560">Oxidoreductase</keyword>
<comment type="pathway">
    <text evidence="4">Amino-acid biosynthesis; L-proline biosynthesis; L-proline from L-glutamate 5-semialdehyde: step 1/1.</text>
</comment>
<dbReference type="NCBIfam" id="TIGR00112">
    <property type="entry name" value="proC"/>
    <property type="match status" value="1"/>
</dbReference>
<dbReference type="Proteomes" id="UP001157186">
    <property type="component" value="Unassembled WGS sequence"/>
</dbReference>
<reference evidence="8 9" key="1">
    <citation type="submission" date="2023-03" db="EMBL/GenBank/DDBJ databases">
        <title>Draft genome sequence of Thalassotalea insulae KCTC 62186T.</title>
        <authorList>
            <person name="Sawabe T."/>
        </authorList>
    </citation>
    <scope>NUCLEOTIDE SEQUENCE [LARGE SCALE GENOMIC DNA]</scope>
    <source>
        <strain evidence="8 9">KCTC 62186</strain>
    </source>
</reference>
<dbReference type="EC" id="1.5.1.2" evidence="4 5"/>
<evidence type="ECO:0000256" key="3">
    <source>
        <dbReference type="ARBA" id="ARBA00023002"/>
    </source>
</evidence>
<comment type="catalytic activity">
    <reaction evidence="4">
        <text>L-proline + NAD(+) = (S)-1-pyrroline-5-carboxylate + NADH + 2 H(+)</text>
        <dbReference type="Rhea" id="RHEA:14105"/>
        <dbReference type="ChEBI" id="CHEBI:15378"/>
        <dbReference type="ChEBI" id="CHEBI:17388"/>
        <dbReference type="ChEBI" id="CHEBI:57540"/>
        <dbReference type="ChEBI" id="CHEBI:57945"/>
        <dbReference type="ChEBI" id="CHEBI:60039"/>
        <dbReference type="EC" id="1.5.1.2"/>
    </reaction>
</comment>
<dbReference type="Pfam" id="PF14748">
    <property type="entry name" value="P5CR_dimer"/>
    <property type="match status" value="1"/>
</dbReference>
<dbReference type="InterPro" id="IPR036291">
    <property type="entry name" value="NAD(P)-bd_dom_sf"/>
</dbReference>
<evidence type="ECO:0000313" key="9">
    <source>
        <dbReference type="Proteomes" id="UP001157186"/>
    </source>
</evidence>
<evidence type="ECO:0000256" key="1">
    <source>
        <dbReference type="ARBA" id="ARBA00005525"/>
    </source>
</evidence>
<dbReference type="PIRSF" id="PIRSF000193">
    <property type="entry name" value="Pyrrol-5-carb_rd"/>
    <property type="match status" value="1"/>
</dbReference>
<evidence type="ECO:0000259" key="7">
    <source>
        <dbReference type="Pfam" id="PF14748"/>
    </source>
</evidence>
<dbReference type="InterPro" id="IPR029036">
    <property type="entry name" value="P5CR_dimer"/>
</dbReference>
<comment type="function">
    <text evidence="4">Catalyzes the reduction of 1-pyrroline-5-carboxylate (PCA) to L-proline.</text>
</comment>
<evidence type="ECO:0000313" key="8">
    <source>
        <dbReference type="EMBL" id="GLX77036.1"/>
    </source>
</evidence>
<gene>
    <name evidence="4 8" type="primary">proC</name>
    <name evidence="8" type="ORF">tinsulaeT_03760</name>
</gene>
<organism evidence="8 9">
    <name type="scientific">Thalassotalea insulae</name>
    <dbReference type="NCBI Taxonomy" id="2056778"/>
    <lineage>
        <taxon>Bacteria</taxon>
        <taxon>Pseudomonadati</taxon>
        <taxon>Pseudomonadota</taxon>
        <taxon>Gammaproteobacteria</taxon>
        <taxon>Alteromonadales</taxon>
        <taxon>Colwelliaceae</taxon>
        <taxon>Thalassotalea</taxon>
    </lineage>
</organism>
<proteinExistence type="inferred from homology"/>
<feature type="domain" description="Pyrroline-5-carboxylate reductase dimerisation" evidence="7">
    <location>
        <begin position="162"/>
        <end position="266"/>
    </location>
</feature>
<feature type="domain" description="Pyrroline-5-carboxylate reductase catalytic N-terminal" evidence="6">
    <location>
        <begin position="4"/>
        <end position="98"/>
    </location>
</feature>
<sequence>MKNIAFIGAGNMNSAIITGLVNTGYQAKNIIVTNPSPEKREKLAQQLGILETDNNIDAAEFADVIVLGIKPYLIAQVCQQIRQAMDISNKCFISVAAGCSIATIEKALNKPCAVIRTMPNTPSQIGLGVSGLYASANANQLQIDIAEQIMSAVGITKWLNSEEQIDHITAVSGSAPAYFFLFMEAMEKQAQVFGFSASDSRKLVQQTALGAAKMVCDSDLAISQLRENVTSKGGTTQAALTTFIDGGLQQLVTKAMNSALDRAKEMAQDNS</sequence>
<evidence type="ECO:0000256" key="4">
    <source>
        <dbReference type="HAMAP-Rule" id="MF_01925"/>
    </source>
</evidence>
<keyword evidence="4" id="KW-0963">Cytoplasm</keyword>
<dbReference type="InterPro" id="IPR000304">
    <property type="entry name" value="Pyrroline-COOH_reductase"/>
</dbReference>
<dbReference type="EMBL" id="BSST01000001">
    <property type="protein sequence ID" value="GLX77036.1"/>
    <property type="molecule type" value="Genomic_DNA"/>
</dbReference>
<protein>
    <recommendedName>
        <fullName evidence="4 5">Pyrroline-5-carboxylate reductase</fullName>
        <shortName evidence="4">P5C reductase</shortName>
        <shortName evidence="4">P5CR</shortName>
        <ecNumber evidence="4 5">1.5.1.2</ecNumber>
    </recommendedName>
    <alternativeName>
        <fullName evidence="4">PCA reductase</fullName>
    </alternativeName>
</protein>
<dbReference type="Gene3D" id="1.10.3730.10">
    <property type="entry name" value="ProC C-terminal domain-like"/>
    <property type="match status" value="1"/>
</dbReference>
<dbReference type="PANTHER" id="PTHR11645:SF0">
    <property type="entry name" value="PYRROLINE-5-CARBOXYLATE REDUCTASE 3"/>
    <property type="match status" value="1"/>
</dbReference>
<dbReference type="RefSeq" id="WP_284242868.1">
    <property type="nucleotide sequence ID" value="NZ_BSST01000001.1"/>
</dbReference>
<comment type="catalytic activity">
    <reaction evidence="4">
        <text>L-proline + NADP(+) = (S)-1-pyrroline-5-carboxylate + NADPH + 2 H(+)</text>
        <dbReference type="Rhea" id="RHEA:14109"/>
        <dbReference type="ChEBI" id="CHEBI:15378"/>
        <dbReference type="ChEBI" id="CHEBI:17388"/>
        <dbReference type="ChEBI" id="CHEBI:57783"/>
        <dbReference type="ChEBI" id="CHEBI:58349"/>
        <dbReference type="ChEBI" id="CHEBI:60039"/>
        <dbReference type="EC" id="1.5.1.2"/>
    </reaction>
</comment>
<evidence type="ECO:0000256" key="5">
    <source>
        <dbReference type="NCBIfam" id="TIGR00112"/>
    </source>
</evidence>
<dbReference type="InterPro" id="IPR028939">
    <property type="entry name" value="P5C_Rdtase_cat_N"/>
</dbReference>
<dbReference type="SUPFAM" id="SSF51735">
    <property type="entry name" value="NAD(P)-binding Rossmann-fold domains"/>
    <property type="match status" value="1"/>
</dbReference>
<keyword evidence="2 4" id="KW-0521">NADP</keyword>
<comment type="subcellular location">
    <subcellularLocation>
        <location evidence="4">Cytoplasm</location>
    </subcellularLocation>
</comment>